<dbReference type="InterPro" id="IPR037171">
    <property type="entry name" value="NagB/RpiA_transferase-like"/>
</dbReference>
<dbReference type="PANTHER" id="PTHR30363">
    <property type="entry name" value="HTH-TYPE TRANSCRIPTIONAL REGULATOR SRLR-RELATED"/>
    <property type="match status" value="1"/>
</dbReference>
<evidence type="ECO:0000256" key="3">
    <source>
        <dbReference type="ARBA" id="ARBA00023163"/>
    </source>
</evidence>
<sequence length="240" mass="26451">MLKNARKQKILDLVTQKGYVTLELLAQALDTSESTVRRDLTELDASQQLKRVHGGAESLFNLRYEEGVAEKSVKNVQAKQMIAQRAVSHLDNDDVIFMDAGTTVAMMTDYLAEADNLTVVTNSVHTASNLIDKKIKTIIIGGAVKPTTEAVTGNFAVQQLVTFNFNKAFIGANGVSRDGGITTADEEEAMIKRLVLQQAKEKYILADSSKLGQIYFAKIAEFDDKINMITEEIHDIHSNT</sequence>
<keyword evidence="6" id="KW-1185">Reference proteome</keyword>
<dbReference type="InterPro" id="IPR001034">
    <property type="entry name" value="DeoR_HTH"/>
</dbReference>
<accession>A0A224XDT3</accession>
<dbReference type="PRINTS" id="PR00037">
    <property type="entry name" value="HTHLACR"/>
</dbReference>
<protein>
    <recommendedName>
        <fullName evidence="4">HTH deoR-type domain-containing protein</fullName>
    </recommendedName>
</protein>
<feature type="domain" description="HTH deoR-type" evidence="4">
    <location>
        <begin position="3"/>
        <end position="58"/>
    </location>
</feature>
<proteinExistence type="predicted"/>
<dbReference type="InterPro" id="IPR050313">
    <property type="entry name" value="Carb_Metab_HTH_regulators"/>
</dbReference>
<keyword evidence="3" id="KW-0804">Transcription</keyword>
<dbReference type="PROSITE" id="PS00894">
    <property type="entry name" value="HTH_DEOR_1"/>
    <property type="match status" value="1"/>
</dbReference>
<dbReference type="InterPro" id="IPR036388">
    <property type="entry name" value="WH-like_DNA-bd_sf"/>
</dbReference>
<dbReference type="EMBL" id="BEDT01000005">
    <property type="protein sequence ID" value="GAX48264.1"/>
    <property type="molecule type" value="Genomic_DNA"/>
</dbReference>
<dbReference type="SMART" id="SM00420">
    <property type="entry name" value="HTH_DEOR"/>
    <property type="match status" value="1"/>
</dbReference>
<dbReference type="InterPro" id="IPR018356">
    <property type="entry name" value="Tscrpt_reg_HTH_DeoR_CS"/>
</dbReference>
<dbReference type="AlphaFoldDB" id="A0A224XDT3"/>
<name>A0A224XDT3_9LACT</name>
<dbReference type="SUPFAM" id="SSF46785">
    <property type="entry name" value="Winged helix' DNA-binding domain"/>
    <property type="match status" value="1"/>
</dbReference>
<comment type="caution">
    <text evidence="5">The sequence shown here is derived from an EMBL/GenBank/DDBJ whole genome shotgun (WGS) entry which is preliminary data.</text>
</comment>
<dbReference type="Pfam" id="PF08220">
    <property type="entry name" value="HTH_DeoR"/>
    <property type="match status" value="1"/>
</dbReference>
<dbReference type="GO" id="GO:0003700">
    <property type="term" value="F:DNA-binding transcription factor activity"/>
    <property type="evidence" value="ECO:0007669"/>
    <property type="project" value="InterPro"/>
</dbReference>
<keyword evidence="2" id="KW-0238">DNA-binding</keyword>
<dbReference type="Proteomes" id="UP000218689">
    <property type="component" value="Unassembled WGS sequence"/>
</dbReference>
<dbReference type="Gene3D" id="1.10.10.10">
    <property type="entry name" value="Winged helix-like DNA-binding domain superfamily/Winged helix DNA-binding domain"/>
    <property type="match status" value="1"/>
</dbReference>
<dbReference type="Gene3D" id="3.40.50.1360">
    <property type="match status" value="1"/>
</dbReference>
<gene>
    <name evidence="5" type="ORF">RsY01_1880</name>
</gene>
<dbReference type="RefSeq" id="WP_094785282.1">
    <property type="nucleotide sequence ID" value="NZ_BEDT01000005.1"/>
</dbReference>
<dbReference type="InterPro" id="IPR036390">
    <property type="entry name" value="WH_DNA-bd_sf"/>
</dbReference>
<dbReference type="SUPFAM" id="SSF100950">
    <property type="entry name" value="NagB/RpiA/CoA transferase-like"/>
    <property type="match status" value="1"/>
</dbReference>
<evidence type="ECO:0000313" key="5">
    <source>
        <dbReference type="EMBL" id="GAX48264.1"/>
    </source>
</evidence>
<evidence type="ECO:0000313" key="6">
    <source>
        <dbReference type="Proteomes" id="UP000218689"/>
    </source>
</evidence>
<dbReference type="SMART" id="SM01134">
    <property type="entry name" value="DeoRC"/>
    <property type="match status" value="1"/>
</dbReference>
<dbReference type="InterPro" id="IPR014036">
    <property type="entry name" value="DeoR-like_C"/>
</dbReference>
<dbReference type="Pfam" id="PF00455">
    <property type="entry name" value="DeoRC"/>
    <property type="match status" value="1"/>
</dbReference>
<dbReference type="PANTHER" id="PTHR30363:SF56">
    <property type="entry name" value="TRANSCRIPTIONAL REGULATOR, DEOR FAMILY"/>
    <property type="match status" value="1"/>
</dbReference>
<dbReference type="GO" id="GO:0003677">
    <property type="term" value="F:DNA binding"/>
    <property type="evidence" value="ECO:0007669"/>
    <property type="project" value="UniProtKB-KW"/>
</dbReference>
<organism evidence="5 6">
    <name type="scientific">Pseudolactococcus reticulitermitis</name>
    <dbReference type="NCBI Taxonomy" id="2025039"/>
    <lineage>
        <taxon>Bacteria</taxon>
        <taxon>Bacillati</taxon>
        <taxon>Bacillota</taxon>
        <taxon>Bacilli</taxon>
        <taxon>Lactobacillales</taxon>
        <taxon>Streptococcaceae</taxon>
        <taxon>Pseudolactococcus</taxon>
    </lineage>
</organism>
<evidence type="ECO:0000256" key="2">
    <source>
        <dbReference type="ARBA" id="ARBA00023125"/>
    </source>
</evidence>
<evidence type="ECO:0000256" key="1">
    <source>
        <dbReference type="ARBA" id="ARBA00023015"/>
    </source>
</evidence>
<reference evidence="6" key="1">
    <citation type="submission" date="2017-08" db="EMBL/GenBank/DDBJ databases">
        <title>Draft genome sequence of Lactococcus sp. strain Rs-Y01, isolated from the gut of the lower termite Reticulitermes speratus.</title>
        <authorList>
            <person name="Ohkuma M."/>
            <person name="Yuki M."/>
        </authorList>
    </citation>
    <scope>NUCLEOTIDE SEQUENCE [LARGE SCALE GENOMIC DNA]</scope>
    <source>
        <strain evidence="6">Rs-Y01</strain>
    </source>
</reference>
<keyword evidence="1" id="KW-0805">Transcription regulation</keyword>
<evidence type="ECO:0000259" key="4">
    <source>
        <dbReference type="PROSITE" id="PS51000"/>
    </source>
</evidence>
<dbReference type="PROSITE" id="PS51000">
    <property type="entry name" value="HTH_DEOR_2"/>
    <property type="match status" value="1"/>
</dbReference>
<dbReference type="OrthoDB" id="9797223at2"/>